<accession>A0AB34PCH1</accession>
<evidence type="ECO:0000313" key="1">
    <source>
        <dbReference type="EMBL" id="KGK59384.1"/>
    </source>
</evidence>
<dbReference type="Proteomes" id="UP000029879">
    <property type="component" value="Unassembled WGS sequence"/>
</dbReference>
<dbReference type="AlphaFoldDB" id="A0AB34PCH1"/>
<gene>
    <name evidence="1" type="ORF">NC00_03115</name>
</gene>
<name>A0AB34PCH1_9XANT</name>
<protein>
    <recommendedName>
        <fullName evidence="3">LA2681-like HEPN domain-containing protein</fullName>
    </recommendedName>
</protein>
<organism evidence="1 2">
    <name type="scientific">Xanthomonas cannabis pv. phaseoli</name>
    <dbReference type="NCBI Taxonomy" id="1885902"/>
    <lineage>
        <taxon>Bacteria</taxon>
        <taxon>Pseudomonadati</taxon>
        <taxon>Pseudomonadota</taxon>
        <taxon>Gammaproteobacteria</taxon>
        <taxon>Lysobacterales</taxon>
        <taxon>Lysobacteraceae</taxon>
        <taxon>Xanthomonas</taxon>
    </lineage>
</organism>
<comment type="caution">
    <text evidence="1">The sequence shown here is derived from an EMBL/GenBank/DDBJ whole genome shotgun (WGS) entry which is preliminary data.</text>
</comment>
<evidence type="ECO:0000313" key="2">
    <source>
        <dbReference type="Proteomes" id="UP000029879"/>
    </source>
</evidence>
<dbReference type="EMBL" id="JRQI01000007">
    <property type="protein sequence ID" value="KGK59384.1"/>
    <property type="molecule type" value="Genomic_DNA"/>
</dbReference>
<sequence length="188" mass="21473">MYRAEISLRPAIFLDLIASTDSPLASGRVSAKDFGSYKDLYREMCEIYARQLILAAGLNNLDSRDDHNSFPPHKHGNPLSSLDNFADKALAEKLKYLKGGWIPLNLGAVDPSLRNAIAHTTTEYDETTQMITFFAEKEGMKRERGRMISYLDFMRELLILFREMHALHQLIYLVGHRIHVWRANGSSE</sequence>
<reference evidence="1 2" key="1">
    <citation type="submission" date="2014-10" db="EMBL/GenBank/DDBJ databases">
        <title>Genome sequence of a Xanthomonas strain that is pathogenic on beans.</title>
        <authorList>
            <person name="Aritua V."/>
            <person name="Sapp M."/>
            <person name="Harrison J."/>
            <person name="Smith J."/>
            <person name="Studholme D."/>
        </authorList>
    </citation>
    <scope>NUCLEOTIDE SEQUENCE [LARGE SCALE GENOMIC DNA]</scope>
    <source>
        <strain evidence="1 2">Nyagatare</strain>
    </source>
</reference>
<evidence type="ECO:0008006" key="3">
    <source>
        <dbReference type="Google" id="ProtNLM"/>
    </source>
</evidence>
<proteinExistence type="predicted"/>